<feature type="domain" description="Major facilitator superfamily (MFS) profile" evidence="7">
    <location>
        <begin position="30"/>
        <end position="416"/>
    </location>
</feature>
<keyword evidence="3 6" id="KW-1133">Transmembrane helix</keyword>
<feature type="transmembrane region" description="Helical" evidence="6">
    <location>
        <begin position="323"/>
        <end position="343"/>
    </location>
</feature>
<dbReference type="InterPro" id="IPR020846">
    <property type="entry name" value="MFS_dom"/>
</dbReference>
<reference evidence="8 9" key="1">
    <citation type="submission" date="2020-08" db="EMBL/GenBank/DDBJ databases">
        <title>Sequencing the genomes of 1000 actinobacteria strains.</title>
        <authorList>
            <person name="Klenk H.-P."/>
        </authorList>
    </citation>
    <scope>NUCLEOTIDE SEQUENCE [LARGE SCALE GENOMIC DNA]</scope>
    <source>
        <strain evidence="8 9">DSM 102030</strain>
    </source>
</reference>
<evidence type="ECO:0000256" key="1">
    <source>
        <dbReference type="ARBA" id="ARBA00004651"/>
    </source>
</evidence>
<feature type="compositionally biased region" description="Basic and acidic residues" evidence="5">
    <location>
        <begin position="1"/>
        <end position="12"/>
    </location>
</feature>
<dbReference type="InterPro" id="IPR036259">
    <property type="entry name" value="MFS_trans_sf"/>
</dbReference>
<dbReference type="GO" id="GO:0022857">
    <property type="term" value="F:transmembrane transporter activity"/>
    <property type="evidence" value="ECO:0007669"/>
    <property type="project" value="InterPro"/>
</dbReference>
<sequence>MAFTRNQDDQEKPSSSTSHRGVHPVAVVVGFTVLCASWMLNAMDRQLFYPLLPDIGDDLGFTLAQDGFLATGFTLGLGVAGFLAGFVVDRYSRKTVIIVSVLVYSLGTAAIPLSYHVADMAVYRIISGVGEGVQGTALYAIVGSFFFHRRAFAAGFIGVAFGGGLFLGPMVGVPFAENFDTWKAPFFLFGSLGLVMAVLIMTLVSRRMSEVKRDIEESAATRDFGHVPASPYNRNIVLFGFGAASSGMIFYGFTGLYPTYLREQLAFESGQAALAVSLLGIGAMLALVAGWLGDKINQKWLLVCTFLIISVIAYLIYNVVTATIGQYVLAFLMGAFASGSLFTNTATAMQRSVRPELVGRGQGLFMLTYYVAAAFSGSTFAWLVSHGDWGQAGLWQLTILPLVAAAVLSFVDRKRMIIPGVK</sequence>
<evidence type="ECO:0000256" key="3">
    <source>
        <dbReference type="ARBA" id="ARBA00022989"/>
    </source>
</evidence>
<dbReference type="EMBL" id="JACHJT010000001">
    <property type="protein sequence ID" value="MBB4931230.1"/>
    <property type="molecule type" value="Genomic_DNA"/>
</dbReference>
<feature type="transmembrane region" description="Helical" evidence="6">
    <location>
        <begin position="68"/>
        <end position="88"/>
    </location>
</feature>
<dbReference type="SUPFAM" id="SSF103473">
    <property type="entry name" value="MFS general substrate transporter"/>
    <property type="match status" value="1"/>
</dbReference>
<keyword evidence="4 6" id="KW-0472">Membrane</keyword>
<feature type="transmembrane region" description="Helical" evidence="6">
    <location>
        <begin position="151"/>
        <end position="172"/>
    </location>
</feature>
<dbReference type="Proteomes" id="UP000523007">
    <property type="component" value="Unassembled WGS sequence"/>
</dbReference>
<dbReference type="AlphaFoldDB" id="A0A7W7W301"/>
<feature type="transmembrane region" description="Helical" evidence="6">
    <location>
        <begin position="121"/>
        <end position="142"/>
    </location>
</feature>
<accession>A0A7W7W301</accession>
<feature type="transmembrane region" description="Helical" evidence="6">
    <location>
        <begin position="184"/>
        <end position="204"/>
    </location>
</feature>
<dbReference type="InterPro" id="IPR001958">
    <property type="entry name" value="Tet-R_TetA/multi-R_MdtG-like"/>
</dbReference>
<feature type="transmembrane region" description="Helical" evidence="6">
    <location>
        <begin position="21"/>
        <end position="40"/>
    </location>
</feature>
<dbReference type="GO" id="GO:0005886">
    <property type="term" value="C:plasma membrane"/>
    <property type="evidence" value="ECO:0007669"/>
    <property type="project" value="UniProtKB-SubCell"/>
</dbReference>
<evidence type="ECO:0000256" key="5">
    <source>
        <dbReference type="SAM" id="MobiDB-lite"/>
    </source>
</evidence>
<proteinExistence type="predicted"/>
<comment type="caution">
    <text evidence="8">The sequence shown here is derived from an EMBL/GenBank/DDBJ whole genome shotgun (WGS) entry which is preliminary data.</text>
</comment>
<evidence type="ECO:0000313" key="9">
    <source>
        <dbReference type="Proteomes" id="UP000523007"/>
    </source>
</evidence>
<dbReference type="PANTHER" id="PTHR42718">
    <property type="entry name" value="MAJOR FACILITATOR SUPERFAMILY MULTIDRUG TRANSPORTER MFSC"/>
    <property type="match status" value="1"/>
</dbReference>
<dbReference type="PRINTS" id="PR01035">
    <property type="entry name" value="TCRTETA"/>
</dbReference>
<feature type="region of interest" description="Disordered" evidence="5">
    <location>
        <begin position="1"/>
        <end position="20"/>
    </location>
</feature>
<protein>
    <submittedName>
        <fullName evidence="8">MFS family permease</fullName>
    </submittedName>
</protein>
<feature type="transmembrane region" description="Helical" evidence="6">
    <location>
        <begin position="300"/>
        <end position="317"/>
    </location>
</feature>
<feature type="transmembrane region" description="Helical" evidence="6">
    <location>
        <begin position="95"/>
        <end position="115"/>
    </location>
</feature>
<dbReference type="RefSeq" id="WP_221445434.1">
    <property type="nucleotide sequence ID" value="NZ_JACHJT010000001.1"/>
</dbReference>
<evidence type="ECO:0000259" key="7">
    <source>
        <dbReference type="PROSITE" id="PS50850"/>
    </source>
</evidence>
<keyword evidence="2 6" id="KW-0812">Transmembrane</keyword>
<evidence type="ECO:0000256" key="6">
    <source>
        <dbReference type="SAM" id="Phobius"/>
    </source>
</evidence>
<dbReference type="PROSITE" id="PS50850">
    <property type="entry name" value="MFS"/>
    <property type="match status" value="1"/>
</dbReference>
<dbReference type="InterPro" id="IPR011701">
    <property type="entry name" value="MFS"/>
</dbReference>
<gene>
    <name evidence="8" type="ORF">F4561_002050</name>
</gene>
<comment type="subcellular location">
    <subcellularLocation>
        <location evidence="1">Cell membrane</location>
        <topology evidence="1">Multi-pass membrane protein</topology>
    </subcellularLocation>
</comment>
<name>A0A7W7W301_9ACTN</name>
<organism evidence="8 9">
    <name type="scientific">Lipingzhangella halophila</name>
    <dbReference type="NCBI Taxonomy" id="1783352"/>
    <lineage>
        <taxon>Bacteria</taxon>
        <taxon>Bacillati</taxon>
        <taxon>Actinomycetota</taxon>
        <taxon>Actinomycetes</taxon>
        <taxon>Streptosporangiales</taxon>
        <taxon>Nocardiopsidaceae</taxon>
        <taxon>Lipingzhangella</taxon>
    </lineage>
</organism>
<keyword evidence="9" id="KW-1185">Reference proteome</keyword>
<feature type="transmembrane region" description="Helical" evidence="6">
    <location>
        <begin position="389"/>
        <end position="411"/>
    </location>
</feature>
<dbReference type="Pfam" id="PF07690">
    <property type="entry name" value="MFS_1"/>
    <property type="match status" value="1"/>
</dbReference>
<evidence type="ECO:0000313" key="8">
    <source>
        <dbReference type="EMBL" id="MBB4931230.1"/>
    </source>
</evidence>
<evidence type="ECO:0000256" key="4">
    <source>
        <dbReference type="ARBA" id="ARBA00023136"/>
    </source>
</evidence>
<feature type="transmembrane region" description="Helical" evidence="6">
    <location>
        <begin position="272"/>
        <end position="293"/>
    </location>
</feature>
<feature type="transmembrane region" description="Helical" evidence="6">
    <location>
        <begin position="364"/>
        <end position="383"/>
    </location>
</feature>
<evidence type="ECO:0000256" key="2">
    <source>
        <dbReference type="ARBA" id="ARBA00022692"/>
    </source>
</evidence>
<dbReference type="PANTHER" id="PTHR42718:SF35">
    <property type="entry name" value="BLL0718 PROTEIN"/>
    <property type="match status" value="1"/>
</dbReference>
<dbReference type="Gene3D" id="1.20.1250.20">
    <property type="entry name" value="MFS general substrate transporter like domains"/>
    <property type="match status" value="1"/>
</dbReference>
<feature type="transmembrane region" description="Helical" evidence="6">
    <location>
        <begin position="236"/>
        <end position="260"/>
    </location>
</feature>